<sequence>MASARQIALPFPRLKSIKTNFKGCPTREISLLREGEKVAGSEMLKANESEYCYRERINLPPEGTVKPSDDQVTCDRQSVPVPTTNLHSVNKVNTEFEYHVLHQFIFF</sequence>
<name>A0ABR1B0J6_POLSC</name>
<dbReference type="EMBL" id="JAWJWF010000005">
    <property type="protein sequence ID" value="KAK6632348.1"/>
    <property type="molecule type" value="Genomic_DNA"/>
</dbReference>
<comment type="caution">
    <text evidence="1">The sequence shown here is derived from an EMBL/GenBank/DDBJ whole genome shotgun (WGS) entry which is preliminary data.</text>
</comment>
<proteinExistence type="predicted"/>
<keyword evidence="2" id="KW-1185">Reference proteome</keyword>
<gene>
    <name evidence="1" type="ORF">RUM44_007389</name>
</gene>
<reference evidence="1 2" key="1">
    <citation type="submission" date="2023-09" db="EMBL/GenBank/DDBJ databases">
        <title>Genomes of two closely related lineages of the louse Polyplax serrata with different host specificities.</title>
        <authorList>
            <person name="Martinu J."/>
            <person name="Tarabai H."/>
            <person name="Stefka J."/>
            <person name="Hypsa V."/>
        </authorList>
    </citation>
    <scope>NUCLEOTIDE SEQUENCE [LARGE SCALE GENOMIC DNA]</scope>
    <source>
        <strain evidence="1">98ZLc_SE</strain>
    </source>
</reference>
<protein>
    <submittedName>
        <fullName evidence="1">Uncharacterized protein</fullName>
    </submittedName>
</protein>
<evidence type="ECO:0000313" key="2">
    <source>
        <dbReference type="Proteomes" id="UP001359485"/>
    </source>
</evidence>
<dbReference type="Proteomes" id="UP001359485">
    <property type="component" value="Unassembled WGS sequence"/>
</dbReference>
<accession>A0ABR1B0J6</accession>
<evidence type="ECO:0000313" key="1">
    <source>
        <dbReference type="EMBL" id="KAK6632348.1"/>
    </source>
</evidence>
<organism evidence="1 2">
    <name type="scientific">Polyplax serrata</name>
    <name type="common">Common mouse louse</name>
    <dbReference type="NCBI Taxonomy" id="468196"/>
    <lineage>
        <taxon>Eukaryota</taxon>
        <taxon>Metazoa</taxon>
        <taxon>Ecdysozoa</taxon>
        <taxon>Arthropoda</taxon>
        <taxon>Hexapoda</taxon>
        <taxon>Insecta</taxon>
        <taxon>Pterygota</taxon>
        <taxon>Neoptera</taxon>
        <taxon>Paraneoptera</taxon>
        <taxon>Psocodea</taxon>
        <taxon>Troctomorpha</taxon>
        <taxon>Phthiraptera</taxon>
        <taxon>Anoplura</taxon>
        <taxon>Polyplacidae</taxon>
        <taxon>Polyplax</taxon>
    </lineage>
</organism>